<sequence>MILCSTCLDALAEPGSRRCVQCATGRPADARTTVIAAPAALPDVPARIETAKVAILGVLDDGGPLTGTQISHALSSELRQHFAPAAAELTAAGVITFTTNRHSCTYELARP</sequence>
<organism evidence="1 2">
    <name type="scientific">Mycobacterium saskatchewanense</name>
    <dbReference type="NCBI Taxonomy" id="220927"/>
    <lineage>
        <taxon>Bacteria</taxon>
        <taxon>Bacillati</taxon>
        <taxon>Actinomycetota</taxon>
        <taxon>Actinomycetes</taxon>
        <taxon>Mycobacteriales</taxon>
        <taxon>Mycobacteriaceae</taxon>
        <taxon>Mycobacterium</taxon>
        <taxon>Mycobacterium simiae complex</taxon>
    </lineage>
</organism>
<proteinExistence type="predicted"/>
<protein>
    <submittedName>
        <fullName evidence="1">Uncharacterized protein</fullName>
    </submittedName>
</protein>
<dbReference type="AlphaFoldDB" id="A0AAJ3NPB5"/>
<keyword evidence="2" id="KW-1185">Reference proteome</keyword>
<evidence type="ECO:0000313" key="2">
    <source>
        <dbReference type="Proteomes" id="UP000193387"/>
    </source>
</evidence>
<name>A0AAJ3NPB5_9MYCO</name>
<reference evidence="1 2" key="1">
    <citation type="submission" date="2016-01" db="EMBL/GenBank/DDBJ databases">
        <title>The new phylogeny of the genus Mycobacterium.</title>
        <authorList>
            <person name="Tarcisio F."/>
            <person name="Conor M."/>
            <person name="Antonella G."/>
            <person name="Elisabetta G."/>
            <person name="Giulia F.S."/>
            <person name="Sara T."/>
            <person name="Anna F."/>
            <person name="Clotilde B."/>
            <person name="Roberto B."/>
            <person name="Veronica D.S."/>
            <person name="Fabio R."/>
            <person name="Monica P."/>
            <person name="Olivier J."/>
            <person name="Enrico T."/>
            <person name="Nicola S."/>
        </authorList>
    </citation>
    <scope>NUCLEOTIDE SEQUENCE [LARGE SCALE GENOMIC DNA]</scope>
    <source>
        <strain evidence="1 2">DSM 44616</strain>
    </source>
</reference>
<evidence type="ECO:0000313" key="1">
    <source>
        <dbReference type="EMBL" id="ORW70671.1"/>
    </source>
</evidence>
<accession>A0AAJ3NPB5</accession>
<dbReference type="Proteomes" id="UP000193387">
    <property type="component" value="Unassembled WGS sequence"/>
</dbReference>
<dbReference type="EMBL" id="LQPR01000038">
    <property type="protein sequence ID" value="ORW70671.1"/>
    <property type="molecule type" value="Genomic_DNA"/>
</dbReference>
<comment type="caution">
    <text evidence="1">The sequence shown here is derived from an EMBL/GenBank/DDBJ whole genome shotgun (WGS) entry which is preliminary data.</text>
</comment>
<gene>
    <name evidence="1" type="ORF">AWC23_16460</name>
</gene>